<dbReference type="eggNOG" id="ENOG502QSAH">
    <property type="taxonomic scope" value="Eukaryota"/>
</dbReference>
<dbReference type="Gene3D" id="1.25.40.10">
    <property type="entry name" value="Tetratricopeptide repeat domain"/>
    <property type="match status" value="1"/>
</dbReference>
<organism evidence="1">
    <name type="scientific">Fonticula alba</name>
    <name type="common">Slime mold</name>
    <dbReference type="NCBI Taxonomy" id="691883"/>
    <lineage>
        <taxon>Eukaryota</taxon>
        <taxon>Rotosphaerida</taxon>
        <taxon>Fonticulaceae</taxon>
        <taxon>Fonticula</taxon>
    </lineage>
</organism>
<gene>
    <name evidence="1" type="ORF">H696_04144</name>
</gene>
<dbReference type="SMART" id="SM00028">
    <property type="entry name" value="TPR"/>
    <property type="match status" value="3"/>
</dbReference>
<dbReference type="EMBL" id="KB932206">
    <property type="protein sequence ID" value="KCV69740.1"/>
    <property type="molecule type" value="Genomic_DNA"/>
</dbReference>
<dbReference type="OMA" id="ETYMTDL"/>
<dbReference type="SUPFAM" id="SSF48452">
    <property type="entry name" value="TPR-like"/>
    <property type="match status" value="2"/>
</dbReference>
<dbReference type="InterPro" id="IPR019734">
    <property type="entry name" value="TPR_rpt"/>
</dbReference>
<dbReference type="Proteomes" id="UP000030693">
    <property type="component" value="Unassembled WGS sequence"/>
</dbReference>
<dbReference type="CDD" id="cd24142">
    <property type="entry name" value="ACL4-like"/>
    <property type="match status" value="1"/>
</dbReference>
<name>A0A058Z640_FONAL</name>
<evidence type="ECO:0000313" key="2">
    <source>
        <dbReference type="Proteomes" id="UP000030693"/>
    </source>
</evidence>
<protein>
    <submittedName>
        <fullName evidence="1">Uncharacterized protein</fullName>
    </submittedName>
</protein>
<proteinExistence type="predicted"/>
<dbReference type="AlphaFoldDB" id="A0A058Z640"/>
<dbReference type="Pfam" id="PF13432">
    <property type="entry name" value="TPR_16"/>
    <property type="match status" value="2"/>
</dbReference>
<dbReference type="InterPro" id="IPR011990">
    <property type="entry name" value="TPR-like_helical_dom_sf"/>
</dbReference>
<evidence type="ECO:0000313" key="1">
    <source>
        <dbReference type="EMBL" id="KCV69740.1"/>
    </source>
</evidence>
<dbReference type="STRING" id="691883.A0A058Z640"/>
<dbReference type="RefSeq" id="XP_009496305.1">
    <property type="nucleotide sequence ID" value="XM_009498030.1"/>
</dbReference>
<accession>A0A058Z640</accession>
<keyword evidence="2" id="KW-1185">Reference proteome</keyword>
<reference evidence="1" key="1">
    <citation type="submission" date="2013-04" db="EMBL/GenBank/DDBJ databases">
        <title>The Genome Sequence of Fonticula alba ATCC 38817.</title>
        <authorList>
            <consortium name="The Broad Institute Genomics Platform"/>
            <person name="Russ C."/>
            <person name="Cuomo C."/>
            <person name="Burger G."/>
            <person name="Gray M.W."/>
            <person name="Holland P.W.H."/>
            <person name="King N."/>
            <person name="Lang F.B.F."/>
            <person name="Roger A.J."/>
            <person name="Ruiz-Trillo I."/>
            <person name="Brown M."/>
            <person name="Walker B."/>
            <person name="Young S."/>
            <person name="Zeng Q."/>
            <person name="Gargeya S."/>
            <person name="Fitzgerald M."/>
            <person name="Haas B."/>
            <person name="Abouelleil A."/>
            <person name="Allen A.W."/>
            <person name="Alvarado L."/>
            <person name="Arachchi H.M."/>
            <person name="Berlin A.M."/>
            <person name="Chapman S.B."/>
            <person name="Gainer-Dewar J."/>
            <person name="Goldberg J."/>
            <person name="Griggs A."/>
            <person name="Gujja S."/>
            <person name="Hansen M."/>
            <person name="Howarth C."/>
            <person name="Imamovic A."/>
            <person name="Ireland A."/>
            <person name="Larimer J."/>
            <person name="McCowan C."/>
            <person name="Murphy C."/>
            <person name="Pearson M."/>
            <person name="Poon T.W."/>
            <person name="Priest M."/>
            <person name="Roberts A."/>
            <person name="Saif S."/>
            <person name="Shea T."/>
            <person name="Sisk P."/>
            <person name="Sykes S."/>
            <person name="Wortman J."/>
            <person name="Nusbaum C."/>
            <person name="Birren B."/>
        </authorList>
    </citation>
    <scope>NUCLEOTIDE SEQUENCE [LARGE SCALE GENOMIC DNA]</scope>
    <source>
        <strain evidence="1">ATCC 38817</strain>
    </source>
</reference>
<sequence>MTKSPGLRKRMALKTTSTRMSDLPVEKLLERTQIYLDRFDFSSALRYVSAAISKEPDNIHALELQAAALLELGEVDQAFQVLKKCVDISPTTGHDKFLTLGQLHAGHEALGFFRRGVEVLQSDLQIAPAEYHPGLIRQLSSAFCTMAEIYLTDCCDDDDAEQQCVTLVEQAIQADPTNPEAFLMQCSLRISQEDPSGAGAALDQCLSLWYVPTINQEANNASDEGADDPDGGALEVDSAHHADLPAFELRMQAVKLLLELGRHEVGLDIAEQLISEDDEVIGVWYLAGWAAYLLGDLPHALEFLTQALTLYKTLGSDEEELLEHATELVAELQSKGVTVADAGAEDGDSDNEMEE</sequence>
<dbReference type="GeneID" id="20528869"/>
<dbReference type="OrthoDB" id="1914839at2759"/>